<dbReference type="AlphaFoldDB" id="A4A2G3"/>
<evidence type="ECO:0000313" key="4">
    <source>
        <dbReference type="Proteomes" id="UP000004358"/>
    </source>
</evidence>
<keyword evidence="2" id="KW-0812">Transmembrane</keyword>
<sequence>MYAAAILVATAAVGIDTGWRPAKDDPQGVEYIIQIEPELFQRLQDGKTSIEGVLPPDMQIENIRCFRVQIGEGELPREMPERPASFEAPIEESATLRKVEALELNPAPSSSTASTATPPLNALAADTPTPRYNNTLSSGVSNFPSGVTTGGTPLNPNTRTANAADTNPALRGSPSNFSIPGGSTTTPVAPSSSNNRFSTTPLPSNSSTSTTYQGSSGYSSTPTTNQGSEYPAYTSPPLNNNTGSSLNNGQSSQTGDSNYQRFGDNYANPNSGSSGQSGSGLNYNTGNGNSGSGYSSNLNNGSNNNGTNNGSYNNGGLTPINSTPQNQNSQNNNNGNNNGNVIPPSNQQQPNQNYQPQQPNYQQQQPPYQQQPPNPYGQPNYVGAYPPANPYYPPAPYSPFANPYATDPRLAALLNPPAQQQPPAPAPTTTPAASPSPSDRPARDLEAEKPKVVAEPVERPYWMLVIVAFLSLGFNIYMGWMVVDFRTKYRDILAGFRELKAAN</sequence>
<reference evidence="3 4" key="1">
    <citation type="submission" date="2006-02" db="EMBL/GenBank/DDBJ databases">
        <authorList>
            <person name="Amann R."/>
            <person name="Ferriera S."/>
            <person name="Johnson J."/>
            <person name="Kravitz S."/>
            <person name="Halpern A."/>
            <person name="Remington K."/>
            <person name="Beeson K."/>
            <person name="Tran B."/>
            <person name="Rogers Y.-H."/>
            <person name="Friedman R."/>
            <person name="Venter J.C."/>
        </authorList>
    </citation>
    <scope>NUCLEOTIDE SEQUENCE [LARGE SCALE GENOMIC DNA]</scope>
    <source>
        <strain evidence="3 4">DSM 3645</strain>
    </source>
</reference>
<proteinExistence type="predicted"/>
<protein>
    <submittedName>
        <fullName evidence="3">Uncharacterized protein</fullName>
    </submittedName>
</protein>
<dbReference type="EMBL" id="AANZ01000045">
    <property type="protein sequence ID" value="EAQ77030.1"/>
    <property type="molecule type" value="Genomic_DNA"/>
</dbReference>
<dbReference type="Proteomes" id="UP000004358">
    <property type="component" value="Unassembled WGS sequence"/>
</dbReference>
<feature type="compositionally biased region" description="Low complexity" evidence="1">
    <location>
        <begin position="271"/>
        <end position="368"/>
    </location>
</feature>
<gene>
    <name evidence="3" type="ORF">DSM3645_04240</name>
</gene>
<feature type="compositionally biased region" description="Low complexity" evidence="1">
    <location>
        <begin position="235"/>
        <end position="253"/>
    </location>
</feature>
<feature type="compositionally biased region" description="Basic and acidic residues" evidence="1">
    <location>
        <begin position="440"/>
        <end position="451"/>
    </location>
</feature>
<feature type="transmembrane region" description="Helical" evidence="2">
    <location>
        <begin position="461"/>
        <end position="483"/>
    </location>
</feature>
<accession>A4A2G3</accession>
<dbReference type="OrthoDB" id="232801at2"/>
<keyword evidence="2" id="KW-1133">Transmembrane helix</keyword>
<feature type="region of interest" description="Disordered" evidence="1">
    <location>
        <begin position="105"/>
        <end position="384"/>
    </location>
</feature>
<evidence type="ECO:0000256" key="2">
    <source>
        <dbReference type="SAM" id="Phobius"/>
    </source>
</evidence>
<comment type="caution">
    <text evidence="3">The sequence shown here is derived from an EMBL/GenBank/DDBJ whole genome shotgun (WGS) entry which is preliminary data.</text>
</comment>
<feature type="region of interest" description="Disordered" evidence="1">
    <location>
        <begin position="415"/>
        <end position="451"/>
    </location>
</feature>
<dbReference type="eggNOG" id="ENOG502ZI7V">
    <property type="taxonomic scope" value="Bacteria"/>
</dbReference>
<feature type="compositionally biased region" description="Polar residues" evidence="1">
    <location>
        <begin position="173"/>
        <end position="197"/>
    </location>
</feature>
<feature type="compositionally biased region" description="Pro residues" evidence="1">
    <location>
        <begin position="419"/>
        <end position="428"/>
    </location>
</feature>
<organism evidence="3 4">
    <name type="scientific">Blastopirellula marina DSM 3645</name>
    <dbReference type="NCBI Taxonomy" id="314230"/>
    <lineage>
        <taxon>Bacteria</taxon>
        <taxon>Pseudomonadati</taxon>
        <taxon>Planctomycetota</taxon>
        <taxon>Planctomycetia</taxon>
        <taxon>Pirellulales</taxon>
        <taxon>Pirellulaceae</taxon>
        <taxon>Blastopirellula</taxon>
    </lineage>
</organism>
<feature type="compositionally biased region" description="Low complexity" evidence="1">
    <location>
        <begin position="429"/>
        <end position="439"/>
    </location>
</feature>
<name>A4A2G3_9BACT</name>
<feature type="compositionally biased region" description="Low complexity" evidence="1">
    <location>
        <begin position="198"/>
        <end position="225"/>
    </location>
</feature>
<dbReference type="HOGENOM" id="CLU_541497_0_0_0"/>
<feature type="compositionally biased region" description="Low complexity" evidence="1">
    <location>
        <begin position="105"/>
        <end position="130"/>
    </location>
</feature>
<evidence type="ECO:0000256" key="1">
    <source>
        <dbReference type="SAM" id="MobiDB-lite"/>
    </source>
</evidence>
<keyword evidence="2" id="KW-0472">Membrane</keyword>
<dbReference type="RefSeq" id="WP_002654442.1">
    <property type="nucleotide sequence ID" value="NZ_CH672377.1"/>
</dbReference>
<feature type="compositionally biased region" description="Polar residues" evidence="1">
    <location>
        <begin position="131"/>
        <end position="165"/>
    </location>
</feature>
<evidence type="ECO:0000313" key="3">
    <source>
        <dbReference type="EMBL" id="EAQ77030.1"/>
    </source>
</evidence>